<dbReference type="PROSITE" id="PS50082">
    <property type="entry name" value="WD_REPEATS_2"/>
    <property type="match status" value="1"/>
</dbReference>
<feature type="region of interest" description="Disordered" evidence="3">
    <location>
        <begin position="590"/>
        <end position="621"/>
    </location>
</feature>
<proteinExistence type="predicted"/>
<reference evidence="4 5" key="1">
    <citation type="submission" date="2024-08" db="EMBL/GenBank/DDBJ databases">
        <authorList>
            <person name="Cucini C."/>
            <person name="Frati F."/>
        </authorList>
    </citation>
    <scope>NUCLEOTIDE SEQUENCE [LARGE SCALE GENOMIC DNA]</scope>
</reference>
<evidence type="ECO:0000256" key="3">
    <source>
        <dbReference type="SAM" id="MobiDB-lite"/>
    </source>
</evidence>
<dbReference type="SMART" id="SM00320">
    <property type="entry name" value="WD40"/>
    <property type="match status" value="3"/>
</dbReference>
<dbReference type="InterPro" id="IPR051242">
    <property type="entry name" value="WD-EF-hand_domain"/>
</dbReference>
<keyword evidence="1" id="KW-0677">Repeat</keyword>
<accession>A0ABP1Q9E8</accession>
<gene>
    <name evidence="4" type="ORF">ODALV1_LOCUS8206</name>
</gene>
<dbReference type="PANTHER" id="PTHR44324">
    <property type="entry name" value="WD40 REPEAT DOMAIN 95"/>
    <property type="match status" value="1"/>
</dbReference>
<keyword evidence="2" id="KW-0853">WD repeat</keyword>
<dbReference type="InterPro" id="IPR001680">
    <property type="entry name" value="WD40_rpt"/>
</dbReference>
<feature type="region of interest" description="Disordered" evidence="3">
    <location>
        <begin position="719"/>
        <end position="748"/>
    </location>
</feature>
<feature type="region of interest" description="Disordered" evidence="3">
    <location>
        <begin position="408"/>
        <end position="442"/>
    </location>
</feature>
<dbReference type="InterPro" id="IPR015943">
    <property type="entry name" value="WD40/YVTN_repeat-like_dom_sf"/>
</dbReference>
<dbReference type="Pfam" id="PF00400">
    <property type="entry name" value="WD40"/>
    <property type="match status" value="1"/>
</dbReference>
<organism evidence="4 5">
    <name type="scientific">Orchesella dallaii</name>
    <dbReference type="NCBI Taxonomy" id="48710"/>
    <lineage>
        <taxon>Eukaryota</taxon>
        <taxon>Metazoa</taxon>
        <taxon>Ecdysozoa</taxon>
        <taxon>Arthropoda</taxon>
        <taxon>Hexapoda</taxon>
        <taxon>Collembola</taxon>
        <taxon>Entomobryomorpha</taxon>
        <taxon>Entomobryoidea</taxon>
        <taxon>Orchesellidae</taxon>
        <taxon>Orchesellinae</taxon>
        <taxon>Orchesella</taxon>
    </lineage>
</organism>
<dbReference type="PANTHER" id="PTHR44324:SF3">
    <property type="entry name" value="WD REPEAT-CONTAINING PROTEIN 49-LIKE"/>
    <property type="match status" value="1"/>
</dbReference>
<sequence>MVFHPEGQFRQFQHCKFRENVVALLQIPAILHNGNGGKSKTNIIEDDQPTDYLLVVSKFGKVGLYHPQKFSLLHTYCIDLSVPMHPHMSHRLSLMAKAKDNTPTPKCQRTHLVTDAVFLPDVLCVVFSTTKNILQWYDIGEIQMLNIGLDLFPRKEFMGLCDSSFAVPIPNKGHVECHRLFGLSSLPTCLEYWKCPMGKVLIGGVDGSITIIFITDPKNPLGRRKIRGKLHKVLLEEIANMGIVQYYKAHHHPVTDIYYIAERDLILSCSRDKKFSVFVKDVTDNNDSIIVSISKGVNTLAHCPSLKMIATGSDDFIVRLFSQFILKMPQMELIGHRSAVLSVAFTEINFMENAVLLSYSADSELRAWDPMTFICLQSLYPSFPVGSTILCKTPEFSRKSLLILLQNQSNEQQTQQEDEDGRSDRSDECSGETNKKKRVRIRVGSLDRGKRSELMKTKVKKQGSGSNTGSDNGTIILLYCNSIARIPIEKQGSSSRFPFDFDDFIQEFEELSMEYDKKLKEKFAPDFSNPSDDGNGEKSETEDVVHELGQTPPSKVKKINRISKEEVSEIESKLDAYVREIKELQRAIKDTQGSGKSLDSASADNLTGRLSTSSYGDVETPRRSGVNISVQAVDRFYEFQREKAAKVPRNLSRIISYGQAFNQHPLQELEPIEFSKTNLAIPERMKKALSIHSVSLVQELMQPETLTYLGIQTSISDRKSHKSKVGEKSQQSPKDGIGTETEQWKKKALSYTPPNSKFALFGRKMGNVYEEGDDDDDEDATF</sequence>
<dbReference type="InterPro" id="IPR036322">
    <property type="entry name" value="WD40_repeat_dom_sf"/>
</dbReference>
<keyword evidence="5" id="KW-1185">Reference proteome</keyword>
<evidence type="ECO:0000256" key="1">
    <source>
        <dbReference type="ARBA" id="ARBA00022737"/>
    </source>
</evidence>
<feature type="region of interest" description="Disordered" evidence="3">
    <location>
        <begin position="523"/>
        <end position="546"/>
    </location>
</feature>
<dbReference type="SUPFAM" id="SSF50978">
    <property type="entry name" value="WD40 repeat-like"/>
    <property type="match status" value="1"/>
</dbReference>
<evidence type="ECO:0000313" key="5">
    <source>
        <dbReference type="Proteomes" id="UP001642540"/>
    </source>
</evidence>
<dbReference type="Proteomes" id="UP001642540">
    <property type="component" value="Unassembled WGS sequence"/>
</dbReference>
<name>A0ABP1Q9E8_9HEXA</name>
<evidence type="ECO:0000256" key="2">
    <source>
        <dbReference type="PROSITE-ProRule" id="PRU00221"/>
    </source>
</evidence>
<feature type="repeat" description="WD" evidence="2">
    <location>
        <begin position="333"/>
        <end position="369"/>
    </location>
</feature>
<feature type="compositionally biased region" description="Basic and acidic residues" evidence="3">
    <location>
        <begin position="535"/>
        <end position="546"/>
    </location>
</feature>
<comment type="caution">
    <text evidence="4">The sequence shown here is derived from an EMBL/GenBank/DDBJ whole genome shotgun (WGS) entry which is preliminary data.</text>
</comment>
<dbReference type="EMBL" id="CAXLJM020000025">
    <property type="protein sequence ID" value="CAL8092405.1"/>
    <property type="molecule type" value="Genomic_DNA"/>
</dbReference>
<feature type="compositionally biased region" description="Polar residues" evidence="3">
    <location>
        <begin position="591"/>
        <end position="615"/>
    </location>
</feature>
<protein>
    <submittedName>
        <fullName evidence="4">Uncharacterized protein</fullName>
    </submittedName>
</protein>
<evidence type="ECO:0000313" key="4">
    <source>
        <dbReference type="EMBL" id="CAL8092405.1"/>
    </source>
</evidence>
<dbReference type="Gene3D" id="2.130.10.10">
    <property type="entry name" value="YVTN repeat-like/Quinoprotein amine dehydrogenase"/>
    <property type="match status" value="1"/>
</dbReference>